<feature type="transmembrane region" description="Helical" evidence="1">
    <location>
        <begin position="7"/>
        <end position="22"/>
    </location>
</feature>
<gene>
    <name evidence="2" type="ORF">CLV62_104135</name>
</gene>
<evidence type="ECO:0000256" key="1">
    <source>
        <dbReference type="SAM" id="Phobius"/>
    </source>
</evidence>
<protein>
    <submittedName>
        <fullName evidence="2">Uncharacterized protein</fullName>
    </submittedName>
</protein>
<dbReference type="Proteomes" id="UP000247973">
    <property type="component" value="Unassembled WGS sequence"/>
</dbReference>
<reference evidence="2 3" key="1">
    <citation type="submission" date="2018-03" db="EMBL/GenBank/DDBJ databases">
        <title>Genomic Encyclopedia of Archaeal and Bacterial Type Strains, Phase II (KMG-II): from individual species to whole genera.</title>
        <authorList>
            <person name="Goeker M."/>
        </authorList>
    </citation>
    <scope>NUCLEOTIDE SEQUENCE [LARGE SCALE GENOMIC DNA]</scope>
    <source>
        <strain evidence="2 3">DSM 100214</strain>
    </source>
</reference>
<keyword evidence="1" id="KW-1133">Transmembrane helix</keyword>
<dbReference type="EMBL" id="QICL01000004">
    <property type="protein sequence ID" value="PXV66874.1"/>
    <property type="molecule type" value="Genomic_DNA"/>
</dbReference>
<evidence type="ECO:0000313" key="2">
    <source>
        <dbReference type="EMBL" id="PXV66874.1"/>
    </source>
</evidence>
<feature type="transmembrane region" description="Helical" evidence="1">
    <location>
        <begin position="28"/>
        <end position="48"/>
    </location>
</feature>
<keyword evidence="1" id="KW-0812">Transmembrane</keyword>
<dbReference type="RefSeq" id="WP_110309830.1">
    <property type="nucleotide sequence ID" value="NZ_QICL01000004.1"/>
</dbReference>
<keyword evidence="3" id="KW-1185">Reference proteome</keyword>
<organism evidence="2 3">
    <name type="scientific">Dysgonomonas alginatilytica</name>
    <dbReference type="NCBI Taxonomy" id="1605892"/>
    <lineage>
        <taxon>Bacteria</taxon>
        <taxon>Pseudomonadati</taxon>
        <taxon>Bacteroidota</taxon>
        <taxon>Bacteroidia</taxon>
        <taxon>Bacteroidales</taxon>
        <taxon>Dysgonomonadaceae</taxon>
        <taxon>Dysgonomonas</taxon>
    </lineage>
</organism>
<sequence>MLKIKIFLSILGVFISIIPAFIKEDSIVRIVLFTSGIILCILSVISIIREEFIQRKKEIEDEKYKNMILLNDLHFELYLETPTTSGYINKYFDREKNTLYYEKKENPHYAETKTFPSQIWSILEISNGSIFILFEKIGDQFLHLNITEEGYTRYKLSVNYEQVKISYTRGYKVASIQNIEDLKKAWLRIPLNLPCNLVHWKLVSILRIKDKLYDGEVKEIINQQNRNFDIHFKI</sequence>
<accession>A0A2V3PR53</accession>
<dbReference type="AlphaFoldDB" id="A0A2V3PR53"/>
<comment type="caution">
    <text evidence="2">The sequence shown here is derived from an EMBL/GenBank/DDBJ whole genome shotgun (WGS) entry which is preliminary data.</text>
</comment>
<proteinExistence type="predicted"/>
<name>A0A2V3PR53_9BACT</name>
<keyword evidence="1" id="KW-0472">Membrane</keyword>
<evidence type="ECO:0000313" key="3">
    <source>
        <dbReference type="Proteomes" id="UP000247973"/>
    </source>
</evidence>